<dbReference type="RefSeq" id="WP_057183431.1">
    <property type="nucleotide sequence ID" value="NZ_BDQM01000006.1"/>
</dbReference>
<keyword evidence="1" id="KW-1133">Transmembrane helix</keyword>
<comment type="caution">
    <text evidence="2">The sequence shown here is derived from an EMBL/GenBank/DDBJ whole genome shotgun (WGS) entry which is preliminary data.</text>
</comment>
<protein>
    <submittedName>
        <fullName evidence="2">Transferase</fullName>
    </submittedName>
</protein>
<dbReference type="SUPFAM" id="SSF51161">
    <property type="entry name" value="Trimeric LpxA-like enzymes"/>
    <property type="match status" value="1"/>
</dbReference>
<dbReference type="CDD" id="cd04647">
    <property type="entry name" value="LbH_MAT_like"/>
    <property type="match status" value="1"/>
</dbReference>
<dbReference type="Gene3D" id="2.160.10.10">
    <property type="entry name" value="Hexapeptide repeat proteins"/>
    <property type="match status" value="1"/>
</dbReference>
<keyword evidence="3" id="KW-1185">Reference proteome</keyword>
<gene>
    <name evidence="2" type="ORF">MTCD1_01144</name>
</gene>
<keyword evidence="2" id="KW-0808">Transferase</keyword>
<feature type="transmembrane region" description="Helical" evidence="1">
    <location>
        <begin position="59"/>
        <end position="79"/>
    </location>
</feature>
<sequence>MRILIKKILFTIAAVAMSPITLLYFIFNMVLKGDALLSGFSQFLCLIPGKLGVYLRAGFYRFTLTTCAPDAVISFLVLFSQRDTQIESGVYIGPQCNIGKCKIGQDTLLGSGVHIMSGKGQHNFSDLSKPIKDQGGSFEKITIGSGSWLGNGSLIMANVGNHCVVAAGAVVINDVEDYSIVAGNPAKVIKKLDE</sequence>
<organism evidence="2 3">
    <name type="scientific">Colwellia marinimaniae</name>
    <dbReference type="NCBI Taxonomy" id="1513592"/>
    <lineage>
        <taxon>Bacteria</taxon>
        <taxon>Pseudomonadati</taxon>
        <taxon>Pseudomonadota</taxon>
        <taxon>Gammaproteobacteria</taxon>
        <taxon>Alteromonadales</taxon>
        <taxon>Colwelliaceae</taxon>
        <taxon>Colwellia</taxon>
    </lineage>
</organism>
<dbReference type="InterPro" id="IPR051159">
    <property type="entry name" value="Hexapeptide_acetyltransf"/>
</dbReference>
<evidence type="ECO:0000256" key="1">
    <source>
        <dbReference type="SAM" id="Phobius"/>
    </source>
</evidence>
<feature type="transmembrane region" description="Helical" evidence="1">
    <location>
        <begin position="7"/>
        <end position="27"/>
    </location>
</feature>
<evidence type="ECO:0000313" key="3">
    <source>
        <dbReference type="Proteomes" id="UP000197068"/>
    </source>
</evidence>
<name>A0ABQ0MT56_9GAMM</name>
<proteinExistence type="predicted"/>
<keyword evidence="1" id="KW-0812">Transmembrane</keyword>
<reference evidence="2 3" key="1">
    <citation type="submission" date="2017-06" db="EMBL/GenBank/DDBJ databases">
        <title>Whole Genome Sequences of Colwellia marinimaniae MTCD1.</title>
        <authorList>
            <person name="Kusumoto H."/>
            <person name="Inoue M."/>
            <person name="Tanikawa K."/>
            <person name="Maeji H."/>
            <person name="Cameron J.H."/>
            <person name="Bartlett D.H."/>
        </authorList>
    </citation>
    <scope>NUCLEOTIDE SEQUENCE [LARGE SCALE GENOMIC DNA]</scope>
    <source>
        <strain evidence="2 3">MTCD1</strain>
    </source>
</reference>
<evidence type="ECO:0000313" key="2">
    <source>
        <dbReference type="EMBL" id="GAW95541.1"/>
    </source>
</evidence>
<accession>A0ABQ0MT56</accession>
<dbReference type="EMBL" id="BDQM01000006">
    <property type="protein sequence ID" value="GAW95541.1"/>
    <property type="molecule type" value="Genomic_DNA"/>
</dbReference>
<dbReference type="Proteomes" id="UP000197068">
    <property type="component" value="Unassembled WGS sequence"/>
</dbReference>
<dbReference type="InterPro" id="IPR011004">
    <property type="entry name" value="Trimer_LpxA-like_sf"/>
</dbReference>
<dbReference type="GO" id="GO:0016740">
    <property type="term" value="F:transferase activity"/>
    <property type="evidence" value="ECO:0007669"/>
    <property type="project" value="UniProtKB-KW"/>
</dbReference>
<dbReference type="PANTHER" id="PTHR23416">
    <property type="entry name" value="SIALIC ACID SYNTHASE-RELATED"/>
    <property type="match status" value="1"/>
</dbReference>
<keyword evidence="1" id="KW-0472">Membrane</keyword>